<accession>A0A9P0E4X8</accession>
<proteinExistence type="predicted"/>
<evidence type="ECO:0000313" key="4">
    <source>
        <dbReference type="Proteomes" id="UP001152798"/>
    </source>
</evidence>
<feature type="region of interest" description="Disordered" evidence="1">
    <location>
        <begin position="300"/>
        <end position="321"/>
    </location>
</feature>
<evidence type="ECO:0000256" key="1">
    <source>
        <dbReference type="SAM" id="MobiDB-lite"/>
    </source>
</evidence>
<evidence type="ECO:0000256" key="2">
    <source>
        <dbReference type="SAM" id="SignalP"/>
    </source>
</evidence>
<organism evidence="3 4">
    <name type="scientific">Nezara viridula</name>
    <name type="common">Southern green stink bug</name>
    <name type="synonym">Cimex viridulus</name>
    <dbReference type="NCBI Taxonomy" id="85310"/>
    <lineage>
        <taxon>Eukaryota</taxon>
        <taxon>Metazoa</taxon>
        <taxon>Ecdysozoa</taxon>
        <taxon>Arthropoda</taxon>
        <taxon>Hexapoda</taxon>
        <taxon>Insecta</taxon>
        <taxon>Pterygota</taxon>
        <taxon>Neoptera</taxon>
        <taxon>Paraneoptera</taxon>
        <taxon>Hemiptera</taxon>
        <taxon>Heteroptera</taxon>
        <taxon>Panheteroptera</taxon>
        <taxon>Pentatomomorpha</taxon>
        <taxon>Pentatomoidea</taxon>
        <taxon>Pentatomidae</taxon>
        <taxon>Pentatominae</taxon>
        <taxon>Nezara</taxon>
    </lineage>
</organism>
<protein>
    <submittedName>
        <fullName evidence="3">Uncharacterized protein</fullName>
    </submittedName>
</protein>
<feature type="compositionally biased region" description="Polar residues" evidence="1">
    <location>
        <begin position="60"/>
        <end position="74"/>
    </location>
</feature>
<feature type="region of interest" description="Disordered" evidence="1">
    <location>
        <begin position="50"/>
        <end position="74"/>
    </location>
</feature>
<dbReference type="Proteomes" id="UP001152798">
    <property type="component" value="Chromosome 1"/>
</dbReference>
<evidence type="ECO:0000313" key="3">
    <source>
        <dbReference type="EMBL" id="CAH1389918.1"/>
    </source>
</evidence>
<feature type="chain" id="PRO_5040216185" evidence="2">
    <location>
        <begin position="17"/>
        <end position="321"/>
    </location>
</feature>
<dbReference type="EMBL" id="OV725077">
    <property type="protein sequence ID" value="CAH1389918.1"/>
    <property type="molecule type" value="Genomic_DNA"/>
</dbReference>
<sequence>MKTGGIVGIYVGVVVSVSVVASDSAGRMTKTQKPKVVTNRKRTPAFINLSKQDKTEASTRSRGTKQKSNVSSITKTTNVIPSNELLKQTNATSPKEMAPQPLTLKEAHEPARTPELAQVQARSYQISIGSVNAVPDCRSSNNGEAEVATYYSLKKATAKAVVNGSEECVLIDTGSSASFISDLKIKPFNERIPMASTSLFQELTLSVLPDICANVVFGHDAPWKCEPVLWRSQATLTVCGLAVPNVAPASLFEYLLPDYEVTLLDANAEYAHIRYLYGSEITVSTRYLAPIGRNRNSAVYDEELDSNQEKPIGTKAEEHLT</sequence>
<keyword evidence="4" id="KW-1185">Reference proteome</keyword>
<reference evidence="3" key="1">
    <citation type="submission" date="2022-01" db="EMBL/GenBank/DDBJ databases">
        <authorList>
            <person name="King R."/>
        </authorList>
    </citation>
    <scope>NUCLEOTIDE SEQUENCE</scope>
</reference>
<dbReference type="OrthoDB" id="420169at2759"/>
<feature type="signal peptide" evidence="2">
    <location>
        <begin position="1"/>
        <end position="16"/>
    </location>
</feature>
<gene>
    <name evidence="3" type="ORF">NEZAVI_LOCUS1208</name>
</gene>
<name>A0A9P0E4X8_NEZVI</name>
<dbReference type="AlphaFoldDB" id="A0A9P0E4X8"/>
<keyword evidence="2" id="KW-0732">Signal</keyword>